<dbReference type="Pfam" id="PF00023">
    <property type="entry name" value="Ank"/>
    <property type="match status" value="1"/>
</dbReference>
<dbReference type="PANTHER" id="PTHR20916:SF18">
    <property type="entry name" value="IPT_TIG DOMAIN-CONTAINING PROTEIN"/>
    <property type="match status" value="1"/>
</dbReference>
<evidence type="ECO:0000313" key="3">
    <source>
        <dbReference type="EMBL" id="CAE8680636.1"/>
    </source>
</evidence>
<accession>A0A813JQI8</accession>
<evidence type="ECO:0000256" key="2">
    <source>
        <dbReference type="SAM" id="MobiDB-lite"/>
    </source>
</evidence>
<gene>
    <name evidence="3" type="ORF">PGLA2088_LOCUS22009</name>
</gene>
<dbReference type="Gene3D" id="1.25.40.20">
    <property type="entry name" value="Ankyrin repeat-containing domain"/>
    <property type="match status" value="1"/>
</dbReference>
<dbReference type="PANTHER" id="PTHR20916">
    <property type="entry name" value="CYSTEINE AND GLYCINE-RICH PROTEIN 2 BINDING PROTEIN"/>
    <property type="match status" value="1"/>
</dbReference>
<name>A0A813JQI8_POLGL</name>
<dbReference type="SUPFAM" id="SSF48403">
    <property type="entry name" value="Ankyrin repeat"/>
    <property type="match status" value="1"/>
</dbReference>
<reference evidence="3" key="1">
    <citation type="submission" date="2021-02" db="EMBL/GenBank/DDBJ databases">
        <authorList>
            <person name="Dougan E. K."/>
            <person name="Rhodes N."/>
            <person name="Thang M."/>
            <person name="Chan C."/>
        </authorList>
    </citation>
    <scope>NUCLEOTIDE SEQUENCE</scope>
</reference>
<feature type="repeat" description="ANK" evidence="1">
    <location>
        <begin position="83"/>
        <end position="116"/>
    </location>
</feature>
<feature type="compositionally biased region" description="Low complexity" evidence="2">
    <location>
        <begin position="21"/>
        <end position="33"/>
    </location>
</feature>
<dbReference type="PROSITE" id="PS50297">
    <property type="entry name" value="ANK_REP_REGION"/>
    <property type="match status" value="1"/>
</dbReference>
<organism evidence="3 4">
    <name type="scientific">Polarella glacialis</name>
    <name type="common">Dinoflagellate</name>
    <dbReference type="NCBI Taxonomy" id="89957"/>
    <lineage>
        <taxon>Eukaryota</taxon>
        <taxon>Sar</taxon>
        <taxon>Alveolata</taxon>
        <taxon>Dinophyceae</taxon>
        <taxon>Suessiales</taxon>
        <taxon>Suessiaceae</taxon>
        <taxon>Polarella</taxon>
    </lineage>
</organism>
<comment type="caution">
    <text evidence="3">The sequence shown here is derived from an EMBL/GenBank/DDBJ whole genome shotgun (WGS) entry which is preliminary data.</text>
</comment>
<dbReference type="InterPro" id="IPR036770">
    <property type="entry name" value="Ankyrin_rpt-contain_sf"/>
</dbReference>
<dbReference type="PROSITE" id="PS50088">
    <property type="entry name" value="ANK_REPEAT"/>
    <property type="match status" value="1"/>
</dbReference>
<proteinExistence type="predicted"/>
<evidence type="ECO:0000313" key="4">
    <source>
        <dbReference type="Proteomes" id="UP000626109"/>
    </source>
</evidence>
<evidence type="ECO:0008006" key="5">
    <source>
        <dbReference type="Google" id="ProtNLM"/>
    </source>
</evidence>
<dbReference type="EMBL" id="CAJNNW010025876">
    <property type="protein sequence ID" value="CAE8680636.1"/>
    <property type="molecule type" value="Genomic_DNA"/>
</dbReference>
<keyword evidence="1" id="KW-0040">ANK repeat</keyword>
<sequence length="325" mass="34601">MAIAHAVRPASPQTPKVGCGNNNSNNNDRASSRSPPPAPGRASRRLPALLRAIQNHSEAEVSSALCELGLQGRSMRDSYQLDAFEPPLCLAAACGHNSKVFQLLLEHGADVNMTNQRGQTALSILCQAPHHSLAPDGLCFAFPALNNNNNNNNPFGCLMAPKPDSTPVWDDESFAAMVSWPLVLSPFGLLAPQTNNSNNSKSNKDEASVLRSASILLAAGAILELPLAALARANARPALARLLECYEASQAYFVLSRAGKNSNNKNSNSNNNSNSKKQHLGGLSSSLIQMVCVFLAPVGSGSRLRQIAENQHHSLNSTISQLPAW</sequence>
<protein>
    <recommendedName>
        <fullName evidence="5">ANK_REP_REGION domain-containing protein</fullName>
    </recommendedName>
</protein>
<dbReference type="Proteomes" id="UP000626109">
    <property type="component" value="Unassembled WGS sequence"/>
</dbReference>
<feature type="region of interest" description="Disordered" evidence="2">
    <location>
        <begin position="1"/>
        <end position="43"/>
    </location>
</feature>
<dbReference type="InterPro" id="IPR002110">
    <property type="entry name" value="Ankyrin_rpt"/>
</dbReference>
<dbReference type="AlphaFoldDB" id="A0A813JQI8"/>
<evidence type="ECO:0000256" key="1">
    <source>
        <dbReference type="PROSITE-ProRule" id="PRU00023"/>
    </source>
</evidence>